<dbReference type="EnsemblMetazoa" id="GAUT024842-RA">
    <property type="protein sequence ID" value="GAUT024842-PA"/>
    <property type="gene ID" value="GAUT024842"/>
</dbReference>
<evidence type="ECO:0000256" key="1">
    <source>
        <dbReference type="SAM" id="MobiDB-lite"/>
    </source>
</evidence>
<feature type="region of interest" description="Disordered" evidence="1">
    <location>
        <begin position="206"/>
        <end position="226"/>
    </location>
</feature>
<evidence type="ECO:0000313" key="3">
    <source>
        <dbReference type="EnsemblMetazoa" id="GAUT024842-PA"/>
    </source>
</evidence>
<name>A0A1A9V3S6_GLOAU</name>
<dbReference type="STRING" id="7395.A0A1A9V3S6"/>
<dbReference type="Pfam" id="PF15866">
    <property type="entry name" value="DUF4729"/>
    <property type="match status" value="1"/>
</dbReference>
<accession>A0A1A9V3S6</accession>
<dbReference type="Proteomes" id="UP000078200">
    <property type="component" value="Unassembled WGS sequence"/>
</dbReference>
<protein>
    <recommendedName>
        <fullName evidence="2">DUF4729 domain-containing protein</fullName>
    </recommendedName>
</protein>
<dbReference type="AlphaFoldDB" id="A0A1A9V3S6"/>
<reference evidence="3" key="1">
    <citation type="submission" date="2020-05" db="UniProtKB">
        <authorList>
            <consortium name="EnsemblMetazoa"/>
        </authorList>
    </citation>
    <scope>IDENTIFICATION</scope>
    <source>
        <strain evidence="3">TTRI</strain>
    </source>
</reference>
<feature type="compositionally biased region" description="Basic and acidic residues" evidence="1">
    <location>
        <begin position="207"/>
        <end position="225"/>
    </location>
</feature>
<dbReference type="InterPro" id="IPR031732">
    <property type="entry name" value="DUF4729"/>
</dbReference>
<feature type="region of interest" description="Disordered" evidence="1">
    <location>
        <begin position="128"/>
        <end position="149"/>
    </location>
</feature>
<organism evidence="3 4">
    <name type="scientific">Glossina austeni</name>
    <name type="common">Savannah tsetse fly</name>
    <dbReference type="NCBI Taxonomy" id="7395"/>
    <lineage>
        <taxon>Eukaryota</taxon>
        <taxon>Metazoa</taxon>
        <taxon>Ecdysozoa</taxon>
        <taxon>Arthropoda</taxon>
        <taxon>Hexapoda</taxon>
        <taxon>Insecta</taxon>
        <taxon>Pterygota</taxon>
        <taxon>Neoptera</taxon>
        <taxon>Endopterygota</taxon>
        <taxon>Diptera</taxon>
        <taxon>Brachycera</taxon>
        <taxon>Muscomorpha</taxon>
        <taxon>Hippoboscoidea</taxon>
        <taxon>Glossinidae</taxon>
        <taxon>Glossina</taxon>
    </lineage>
</organism>
<feature type="domain" description="DUF4729" evidence="2">
    <location>
        <begin position="632"/>
        <end position="811"/>
    </location>
</feature>
<dbReference type="VEuPathDB" id="VectorBase:GAUT024842"/>
<evidence type="ECO:0000259" key="2">
    <source>
        <dbReference type="Pfam" id="PF15866"/>
    </source>
</evidence>
<keyword evidence="4" id="KW-1185">Reference proteome</keyword>
<sequence length="824" mass="92441">MRCGKCNLNKIGPRTVPFGGYMCSNEHLQCSECNMRSQGQCSICNNYTNFVEMRMNPPSHHHSGTMKSKIGDAIGQLSGNAFATSEHYFSKTSRDYVMSETGTSQEQQTLSASADLFTANDEEDVKGALHGENKDEKAKVSFNPKDGEPEKIDQYLVNESDVKQEQSVDVFQRSFNKTTKFQCNTEKSRIPKLIRPRSLVTLRPKHNKSEECKTAKETDDDHKELPQPVQSSIKLKESKIDKGTDEHQKQIPHRIDSAVYCRNDSACEGTQSNENVFLFDEDLGDASTMAGSKVHCMDSMGSLNNFYPGDKSSFGEFVSKSISNSSLQQLDGLSVQMFGFAPRNAINQNKTVEHHWQSYDQLPFTCPSNYCPHAKCDLNVNLQIPNKTTQSICSAQKESVCVSIDSEPALELYSAPAALQIEVALPTAFKKEDLLVMHTVGIPKPNSDVMGEKDKIECPFLDLRMQKILETFQESPRIKFKENSDINSEDAKGDFIKMGTSGLTIDSTKQRTIKSIIKMPATRIESDEKQICKVTEFASQTDLTGRRSLVIKHLLNVHRAFYNPPLNLPAPVCPLHMLANAKPIAQEPPPDQFKIVSCSSDMLENLLMAKGHAISVKPMSASAINLSRTPVQCPETNCRRMIFVSDFIKHFAVDHNHLPIERITPLQSKSFFLDPRLAHCDITKCHLLYLMRDKITDLGSSRYKDFLPILVMSSRINLAQMCSLNERDHHDLFADGKSKEFIIIWITGIVPEQFPISVSLTVWAHTGQAPNCHMVYSGEMYSVRKSQRGIDVWRSGHTLLLSPIEINLLTKGGEEMLNLQLSVH</sequence>
<evidence type="ECO:0000313" key="4">
    <source>
        <dbReference type="Proteomes" id="UP000078200"/>
    </source>
</evidence>
<proteinExistence type="predicted"/>